<keyword evidence="2" id="KW-1185">Reference proteome</keyword>
<dbReference type="AlphaFoldDB" id="A0A8J3DU93"/>
<reference evidence="1" key="2">
    <citation type="submission" date="2020-09" db="EMBL/GenBank/DDBJ databases">
        <authorList>
            <person name="Sun Q."/>
            <person name="Kim S."/>
        </authorList>
    </citation>
    <scope>NUCLEOTIDE SEQUENCE</scope>
    <source>
        <strain evidence="1">KCTC 42249</strain>
    </source>
</reference>
<proteinExistence type="predicted"/>
<organism evidence="1 2">
    <name type="scientific">Tianweitania populi</name>
    <dbReference type="NCBI Taxonomy" id="1607949"/>
    <lineage>
        <taxon>Bacteria</taxon>
        <taxon>Pseudomonadati</taxon>
        <taxon>Pseudomonadota</taxon>
        <taxon>Alphaproteobacteria</taxon>
        <taxon>Hyphomicrobiales</taxon>
        <taxon>Phyllobacteriaceae</taxon>
        <taxon>Tianweitania</taxon>
    </lineage>
</organism>
<dbReference type="Proteomes" id="UP000630142">
    <property type="component" value="Unassembled WGS sequence"/>
</dbReference>
<protein>
    <recommendedName>
        <fullName evidence="3">DUF4272 domain-containing protein</fullName>
    </recommendedName>
</protein>
<dbReference type="InterPro" id="IPR025368">
    <property type="entry name" value="DUF4272"/>
</dbReference>
<dbReference type="RefSeq" id="WP_189503064.1">
    <property type="nucleotide sequence ID" value="NZ_BMZQ01000001.1"/>
</dbReference>
<name>A0A8J3DU93_9HYPH</name>
<evidence type="ECO:0000313" key="2">
    <source>
        <dbReference type="Proteomes" id="UP000630142"/>
    </source>
</evidence>
<dbReference type="Pfam" id="PF14094">
    <property type="entry name" value="DUF4272"/>
    <property type="match status" value="1"/>
</dbReference>
<evidence type="ECO:0000313" key="1">
    <source>
        <dbReference type="EMBL" id="GHD12878.1"/>
    </source>
</evidence>
<dbReference type="EMBL" id="BMZQ01000001">
    <property type="protein sequence ID" value="GHD12878.1"/>
    <property type="molecule type" value="Genomic_DNA"/>
</dbReference>
<sequence>MKRIVSALLGLILPTQAQPQTPDDPDLRKLRSMTQLEAEAVPTIAHLPAIESETESTRRSDREVVERTIALAIVAVKGETGDAGLANSLVRQFNAEAFFTPKERAFMAESDPEQQDRVNFTWRYEGVNVLLWALGIFDELPRPEAICDVPRIAATLRDFGTDGLKKRARLRPQREILDAADLIYRYDWAVVNARIKGEPTPSDLDGSVVQERHHALNWLIGYQDQAWDDVSTDT</sequence>
<comment type="caution">
    <text evidence="1">The sequence shown here is derived from an EMBL/GenBank/DDBJ whole genome shotgun (WGS) entry which is preliminary data.</text>
</comment>
<evidence type="ECO:0008006" key="3">
    <source>
        <dbReference type="Google" id="ProtNLM"/>
    </source>
</evidence>
<gene>
    <name evidence="1" type="ORF">GCM10016234_17770</name>
</gene>
<reference evidence="1" key="1">
    <citation type="journal article" date="2014" name="Int. J. Syst. Evol. Microbiol.">
        <title>Complete genome sequence of Corynebacterium casei LMG S-19264T (=DSM 44701T), isolated from a smear-ripened cheese.</title>
        <authorList>
            <consortium name="US DOE Joint Genome Institute (JGI-PGF)"/>
            <person name="Walter F."/>
            <person name="Albersmeier A."/>
            <person name="Kalinowski J."/>
            <person name="Ruckert C."/>
        </authorList>
    </citation>
    <scope>NUCLEOTIDE SEQUENCE</scope>
    <source>
        <strain evidence="1">KCTC 42249</strain>
    </source>
</reference>
<accession>A0A8J3DU93</accession>